<dbReference type="PROSITE" id="PS51651">
    <property type="entry name" value="DOCKER"/>
    <property type="match status" value="1"/>
</dbReference>
<dbReference type="Gene3D" id="2.60.40.150">
    <property type="entry name" value="C2 domain"/>
    <property type="match status" value="1"/>
</dbReference>
<dbReference type="PANTHER" id="PTHR23317:SF26">
    <property type="entry name" value="ZIZIMIN, ISOFORM K"/>
    <property type="match status" value="1"/>
</dbReference>
<feature type="compositionally biased region" description="Low complexity" evidence="3">
    <location>
        <begin position="253"/>
        <end position="266"/>
    </location>
</feature>
<dbReference type="Pfam" id="PF06920">
    <property type="entry name" value="DHR-2_Lobe_A"/>
    <property type="match status" value="1"/>
</dbReference>
<dbReference type="Gene3D" id="2.30.29.30">
    <property type="entry name" value="Pleckstrin-homology domain (PH domain)/Phosphotyrosine-binding domain (PTB)"/>
    <property type="match status" value="1"/>
</dbReference>
<evidence type="ECO:0000259" key="6">
    <source>
        <dbReference type="PROSITE" id="PS51651"/>
    </source>
</evidence>
<reference evidence="7" key="1">
    <citation type="submission" date="2021-05" db="EMBL/GenBank/DDBJ databases">
        <authorList>
            <person name="Alioto T."/>
            <person name="Alioto T."/>
            <person name="Gomez Garrido J."/>
        </authorList>
    </citation>
    <scope>NUCLEOTIDE SEQUENCE</scope>
</reference>
<feature type="region of interest" description="Disordered" evidence="3">
    <location>
        <begin position="233"/>
        <end position="266"/>
    </location>
</feature>
<evidence type="ECO:0000259" key="4">
    <source>
        <dbReference type="PROSITE" id="PS50003"/>
    </source>
</evidence>
<dbReference type="Pfam" id="PF11878">
    <property type="entry name" value="DOCK_C-D_N"/>
    <property type="match status" value="1"/>
</dbReference>
<dbReference type="InterPro" id="IPR001849">
    <property type="entry name" value="PH_domain"/>
</dbReference>
<evidence type="ECO:0000256" key="2">
    <source>
        <dbReference type="PROSITE-ProRule" id="PRU00983"/>
    </source>
</evidence>
<dbReference type="SUPFAM" id="SSF50729">
    <property type="entry name" value="PH domain-like"/>
    <property type="match status" value="1"/>
</dbReference>
<feature type="compositionally biased region" description="Low complexity" evidence="3">
    <location>
        <begin position="1726"/>
        <end position="1740"/>
    </location>
</feature>
<dbReference type="Gene3D" id="1.20.58.740">
    <property type="match status" value="1"/>
</dbReference>
<feature type="region of interest" description="Disordered" evidence="3">
    <location>
        <begin position="1726"/>
        <end position="1748"/>
    </location>
</feature>
<feature type="region of interest" description="Disordered" evidence="3">
    <location>
        <begin position="1"/>
        <end position="69"/>
    </location>
</feature>
<evidence type="ECO:0000256" key="3">
    <source>
        <dbReference type="SAM" id="MobiDB-lite"/>
    </source>
</evidence>
<dbReference type="CDD" id="cd13267">
    <property type="entry name" value="PH_DOCK-D"/>
    <property type="match status" value="1"/>
</dbReference>
<feature type="compositionally biased region" description="Low complexity" evidence="3">
    <location>
        <begin position="308"/>
        <end position="318"/>
    </location>
</feature>
<comment type="similarity">
    <text evidence="2">Belongs to the DOCK family.</text>
</comment>
<dbReference type="PANTHER" id="PTHR23317">
    <property type="entry name" value="DEDICATOR OF CYTOKINESIS DOCK"/>
    <property type="match status" value="1"/>
</dbReference>
<feature type="compositionally biased region" description="Basic and acidic residues" evidence="3">
    <location>
        <begin position="789"/>
        <end position="800"/>
    </location>
</feature>
<feature type="region of interest" description="Disordered" evidence="3">
    <location>
        <begin position="299"/>
        <end position="323"/>
    </location>
</feature>
<dbReference type="Pfam" id="PF20422">
    <property type="entry name" value="DHR-2_Lobe_B"/>
    <property type="match status" value="1"/>
</dbReference>
<organism evidence="7">
    <name type="scientific">Cacopsylla melanoneura</name>
    <dbReference type="NCBI Taxonomy" id="428564"/>
    <lineage>
        <taxon>Eukaryota</taxon>
        <taxon>Metazoa</taxon>
        <taxon>Ecdysozoa</taxon>
        <taxon>Arthropoda</taxon>
        <taxon>Hexapoda</taxon>
        <taxon>Insecta</taxon>
        <taxon>Pterygota</taxon>
        <taxon>Neoptera</taxon>
        <taxon>Paraneoptera</taxon>
        <taxon>Hemiptera</taxon>
        <taxon>Sternorrhyncha</taxon>
        <taxon>Psylloidea</taxon>
        <taxon>Psyllidae</taxon>
        <taxon>Psyllinae</taxon>
        <taxon>Cacopsylla</taxon>
    </lineage>
</organism>
<dbReference type="GO" id="GO:0007264">
    <property type="term" value="P:small GTPase-mediated signal transduction"/>
    <property type="evidence" value="ECO:0007669"/>
    <property type="project" value="InterPro"/>
</dbReference>
<evidence type="ECO:0000259" key="5">
    <source>
        <dbReference type="PROSITE" id="PS51650"/>
    </source>
</evidence>
<dbReference type="InterPro" id="IPR027357">
    <property type="entry name" value="DOCKER_dom"/>
</dbReference>
<feature type="domain" description="C2 DOCK-type" evidence="5">
    <location>
        <begin position="1166"/>
        <end position="1339"/>
    </location>
</feature>
<feature type="compositionally biased region" description="Basic and acidic residues" evidence="3">
    <location>
        <begin position="1"/>
        <end position="12"/>
    </location>
</feature>
<name>A0A8D9BKM4_9HEMI</name>
<evidence type="ECO:0000313" key="7">
    <source>
        <dbReference type="EMBL" id="CAG6785791.1"/>
    </source>
</evidence>
<keyword evidence="1" id="KW-0344">Guanine-nucleotide releasing factor</keyword>
<dbReference type="InterPro" id="IPR046773">
    <property type="entry name" value="DOCKER_Lobe_C"/>
</dbReference>
<dbReference type="Pfam" id="PF20421">
    <property type="entry name" value="DHR-2_Lobe_C"/>
    <property type="match status" value="1"/>
</dbReference>
<dbReference type="InterPro" id="IPR043161">
    <property type="entry name" value="DOCK_C_lobe_A"/>
</dbReference>
<feature type="domain" description="DOCKER" evidence="6">
    <location>
        <begin position="2189"/>
        <end position="2620"/>
    </location>
</feature>
<dbReference type="InterPro" id="IPR026791">
    <property type="entry name" value="DOCK"/>
</dbReference>
<feature type="region of interest" description="Disordered" evidence="3">
    <location>
        <begin position="789"/>
        <end position="808"/>
    </location>
</feature>
<evidence type="ECO:0000256" key="1">
    <source>
        <dbReference type="ARBA" id="ARBA00022658"/>
    </source>
</evidence>
<protein>
    <submittedName>
        <fullName evidence="7">Dedicator of cytokinesis protein 9</fullName>
    </submittedName>
</protein>
<dbReference type="InterPro" id="IPR046769">
    <property type="entry name" value="DOCKER_Lobe_A"/>
</dbReference>
<dbReference type="Pfam" id="PF00169">
    <property type="entry name" value="PH"/>
    <property type="match status" value="1"/>
</dbReference>
<dbReference type="PROSITE" id="PS51650">
    <property type="entry name" value="C2_DOCK"/>
    <property type="match status" value="1"/>
</dbReference>
<sequence length="2649" mass="298195">MDDSSPDSKDVEPQQNSENIGVNSQNSKALDENSQISQNMADSSQNSGQSPMTSNEITANESPLTNENFKPSNKVVANIISNLNQQQIVNGLTGISLYPFTVQKLSTNLGVKKNVNLNHHQKRNPHFTLPSNSKQKLSKMVPNLISPSSPTSPTTPTSPIHFVNPLRNVKNSSLTLPMVNSNQIPSKSDNFTPQENSISPMVPSNSQIVKTLMYVNSKQNPLTNMDFNISNPNHVDSNLSQKTSINLNSNQKPSTNPFSSTSTTTQQIIPSLNVNSNSKEELQSKKELQKNYNQKLLQKGNETEDIISPSTSTTLTQTTKEKPNNLNVRTRLSVNVHSLILFYQNQLSSLSAFVNSNTIQNTLDCENLNPDQNLTSNKDVNISNTNQTPTHVGESLSTETNSNENQASYVNFNPLLIPQNQLLRLEDFSVTTRGDYLELDNIKEQLNNCQLTPDIQGVVNQLIWKLEAVLKEKDELIIADSFQKTLLRRSVLSPLSPFGELIKFENWTVEESWGKNVKEKKPPNRINGYEHLMQSKTTLTEPIDFEAFVLKNKTFLQNDPQRELLLYPPDDISQVVLPRRYRTVCHSVPSHINLKECSLFTRECIKTYTCNWHLIHYKYSAYSGSYLDLPRVSRTDELKDEVYEVDTDVDQVDEPTCNGDKEDPLTKGCGITKQGFLLKGPDGGSDRMFVNLGHKSFKRRYCYLRREVDGTYILELHKDDKKGEAKATIVMDFCTEVVRNTKKGRFCFELRMSGSQKSYCLAAETEIELFDWINKLSLVISQNKVQEERRSSSLERDARKAVSPPQSPSPIIYGTLKGLEQSVNPQLMKYARETESSIALARRESRKRLFSIYPFMSHSKGSPSSPSSPYLNDSQQEPYKEQFGVRVLVKCEELKFKLQAPVSEETSECTQVEPYFTTLALYDAKEGRKISENFHFNVNSPEMCKLMEEICGEGERGGEVTLNNCDTSNHSNQNGTETNGTSQCVFQCKQAVMSVIQPHSEIYLVLRIDKMLQGNVIQVAEPYIRSAKDPKLALKTYKSFRATCQRIRKYRMPFAWTARPLFRLYSDELDTTSDFPALYRQDSARLNDEEILKILADYRRPDRLNKLTVIPGRAIISVSPYKDPPLENTLTSDLLPLKPFPQPPTTPPTIEVAPLYPPESPHTVYSNTLYVYPESLAYESQKTFTRARNIACVVQLRDSDAENAKPLKNIYSRFGSLTHSACCAVLHHAPSPSWYDEIKVLLPHRLSPSHHLLFTFRHISIEGAKKKEGGAETCVGYVWVPLLNKGRLNLERQCLPVASHLPPGYLSVQPLGLGKGYAGPDITWVDCQRPLYSVSFTLNSTVFTTDVHLHNLFSHGERLLSEPRTPGSPVPNTNPPPDTETCKILKAAHAIQLSSVVQFLPTILNHVFRMLVRVSTASQDLSINIIRLLVHLVYLLHDAGRTDALATYAKFVLVGDIEGSTVHEQLCAHLPSLLRPNNTDFLLVNKFLPHSGFFFQIIVKSMAQYLLTTGRIKMHRNERFPQSYLTNVESLLNVLSPYIISKHKDMPQEVQQLNASVAFFLKKCLSLMDRGFVFRLVNSHLSHFGSDSESRPIQELKFAFLQIVSSHEHFVSFNLPILINKSRQDLSSEYCLSEEYCRQHYLTGLLLSEVRIALNQVLAIRRTGVLTLRDVMAKHELDDRYQNKDNGGQLARIAMLYLPWLSIAIDNLPRLTAGANYKLNPLSSVNGSEASLASSSPSRIKSSENMNGRVGNLSNRSSLVIKDAAYFATIAGQGILNGGNGSTISLDSESLVLSSDNNSSVSMETAIQREDNVNCTVPHLNRHSRSVSGTQVVRCDKLSSFEVKDILTCFLFLVKHLAQDQLIAWWSTSPPQHVLSFFKIIELCLYEFKYSGKRQIASVGSRNSGTNPISNATSSPLGAKPPSKANTLPARMQPPDFTTETGHALLSGTNSVGRDHSTHLRADSETNMSHFHQALLEANLATEVGLICLDCLGLYSVHFKDTLLSSGGDNPMMRSVLELYLCFLSLGQSESLFRHVFASLRSFIDHFSLALFQGNAVLCGRLCLELLRCCNSRLSAIRQESCAILYLLMRSNFEFSNRRGLTRVHLQMIISVSQLLGNIVGLNNARFQESLSLINSYATSDKVMKGTGFPVEVKDLTKRIRTVLMATAQMKELHHDPEVLSDLHHSLANSYASTPELRFTWLETMTRNHAKDNNFSEAACCQLHMAALMAQYLKLKGVQSWGAEAFDKISTNIPRDETGLKLDSGVHEVHYTEQSLLDQLEKCAPYLEQSERYELLPPLYRLILPLYEARRDYEAQAQCYKALHQACCDVVTVVRSGKRLLGRFYRVAFFGQEYFEEEHGVEFVYKEPKVTSLSEVSERLLHQYTNKFGNNTVKIIMDSVPIDANELDPKIAHIQVTSVTPHFDKLELETSRPTEFEQNHNVSTFMFETPFTKDGSNKPRAEPCDQWKRRTIITTEYAFPYVKKRLKVVSKRMIELSPIEVALDEMTARVAELADVVFTKPTDPKKLQLRLQGSVCVQVNAGPLAYATAFLNPALDSQYPDEKIEELKDVFREFVRVCYAALQLNSTLVRADQSEYQAALRANFHKLCTDLSNLFQETLWPDTELGSFKRNSQALFSAISGANSNSSSA</sequence>
<proteinExistence type="inferred from homology"/>
<feature type="region of interest" description="Disordered" evidence="3">
    <location>
        <begin position="1899"/>
        <end position="1928"/>
    </location>
</feature>
<dbReference type="PROSITE" id="PS50003">
    <property type="entry name" value="PH_DOMAIN"/>
    <property type="match status" value="1"/>
</dbReference>
<dbReference type="Pfam" id="PF14429">
    <property type="entry name" value="DOCK-C2"/>
    <property type="match status" value="1"/>
</dbReference>
<dbReference type="InterPro" id="IPR046770">
    <property type="entry name" value="DOCKER_Lobe_B"/>
</dbReference>
<feature type="domain" description="PH" evidence="4">
    <location>
        <begin position="670"/>
        <end position="781"/>
    </location>
</feature>
<dbReference type="EMBL" id="HBUF01645316">
    <property type="protein sequence ID" value="CAG6785791.1"/>
    <property type="molecule type" value="Transcribed_RNA"/>
</dbReference>
<dbReference type="Gene3D" id="1.25.40.410">
    <property type="match status" value="1"/>
</dbReference>
<feature type="compositionally biased region" description="Polar residues" evidence="3">
    <location>
        <begin position="13"/>
        <end position="69"/>
    </location>
</feature>
<accession>A0A8D9BKM4</accession>
<dbReference type="InterPro" id="IPR027007">
    <property type="entry name" value="C2_DOCK-type_domain"/>
</dbReference>
<dbReference type="InterPro" id="IPR021816">
    <property type="entry name" value="DOCK_C/D_N"/>
</dbReference>
<dbReference type="GO" id="GO:0005085">
    <property type="term" value="F:guanyl-nucleotide exchange factor activity"/>
    <property type="evidence" value="ECO:0007669"/>
    <property type="project" value="UniProtKB-KW"/>
</dbReference>
<feature type="region of interest" description="Disordered" evidence="3">
    <location>
        <begin position="369"/>
        <end position="403"/>
    </location>
</feature>
<feature type="compositionally biased region" description="Polar residues" evidence="3">
    <location>
        <begin position="233"/>
        <end position="252"/>
    </location>
</feature>
<dbReference type="InterPro" id="IPR011993">
    <property type="entry name" value="PH-like_dom_sf"/>
</dbReference>
<feature type="compositionally biased region" description="Polar residues" evidence="3">
    <location>
        <begin position="1899"/>
        <end position="1916"/>
    </location>
</feature>
<dbReference type="SMART" id="SM00233">
    <property type="entry name" value="PH"/>
    <property type="match status" value="1"/>
</dbReference>
<dbReference type="InterPro" id="IPR035892">
    <property type="entry name" value="C2_domain_sf"/>
</dbReference>
<dbReference type="InterPro" id="IPR043162">
    <property type="entry name" value="DOCK_C_lobe_C"/>
</dbReference>